<reference evidence="1 2" key="1">
    <citation type="submission" date="2024-02" db="EMBL/GenBank/DDBJ databases">
        <authorList>
            <person name="Daric V."/>
            <person name="Darras S."/>
        </authorList>
    </citation>
    <scope>NUCLEOTIDE SEQUENCE [LARGE SCALE GENOMIC DNA]</scope>
</reference>
<comment type="caution">
    <text evidence="1">The sequence shown here is derived from an EMBL/GenBank/DDBJ whole genome shotgun (WGS) entry which is preliminary data.</text>
</comment>
<dbReference type="Proteomes" id="UP001642483">
    <property type="component" value="Unassembled WGS sequence"/>
</dbReference>
<dbReference type="EMBL" id="CAWYQH010000099">
    <property type="protein sequence ID" value="CAK8685096.1"/>
    <property type="molecule type" value="Genomic_DNA"/>
</dbReference>
<protein>
    <submittedName>
        <fullName evidence="1">Uncharacterized protein</fullName>
    </submittedName>
</protein>
<keyword evidence="2" id="KW-1185">Reference proteome</keyword>
<evidence type="ECO:0000313" key="1">
    <source>
        <dbReference type="EMBL" id="CAK8685096.1"/>
    </source>
</evidence>
<name>A0ABP0G2R1_CLALP</name>
<organism evidence="1 2">
    <name type="scientific">Clavelina lepadiformis</name>
    <name type="common">Light-bulb sea squirt</name>
    <name type="synonym">Ascidia lepadiformis</name>
    <dbReference type="NCBI Taxonomy" id="159417"/>
    <lineage>
        <taxon>Eukaryota</taxon>
        <taxon>Metazoa</taxon>
        <taxon>Chordata</taxon>
        <taxon>Tunicata</taxon>
        <taxon>Ascidiacea</taxon>
        <taxon>Aplousobranchia</taxon>
        <taxon>Clavelinidae</taxon>
        <taxon>Clavelina</taxon>
    </lineage>
</organism>
<gene>
    <name evidence="1" type="ORF">CVLEPA_LOCUS16251</name>
</gene>
<evidence type="ECO:0000313" key="2">
    <source>
        <dbReference type="Proteomes" id="UP001642483"/>
    </source>
</evidence>
<sequence>MMVNACLIIVGSFLEINVKSRSAEICSAKRTSSRKTQSSYYANDLQNAEAEEAYEVINEIRVSCSNQLKIGLKNSVGLLAKNCLPAKIFELSAIRRRKRKREVDAEKQKSILQRIVSICDFEDLKAFTLDTYQEKHIEVNA</sequence>
<proteinExistence type="predicted"/>
<accession>A0ABP0G2R1</accession>